<dbReference type="InterPro" id="IPR008619">
    <property type="entry name" value="Filamentous_hemagglutn_rpt"/>
</dbReference>
<reference evidence="3" key="1">
    <citation type="journal article" date="2019" name="Int. J. Syst. Evol. Microbiol.">
        <title>The Global Catalogue of Microorganisms (GCM) 10K type strain sequencing project: providing services to taxonomists for standard genome sequencing and annotation.</title>
        <authorList>
            <consortium name="The Broad Institute Genomics Platform"/>
            <consortium name="The Broad Institute Genome Sequencing Center for Infectious Disease"/>
            <person name="Wu L."/>
            <person name="Ma J."/>
        </authorList>
    </citation>
    <scope>NUCLEOTIDE SEQUENCE [LARGE SCALE GENOMIC DNA]</scope>
    <source>
        <strain evidence="3">NBRC 110044</strain>
    </source>
</reference>
<protein>
    <submittedName>
        <fullName evidence="2">Uncharacterized protein</fullName>
    </submittedName>
</protein>
<feature type="compositionally biased region" description="Polar residues" evidence="1">
    <location>
        <begin position="1919"/>
        <end position="1931"/>
    </location>
</feature>
<dbReference type="InterPro" id="IPR010069">
    <property type="entry name" value="CdiA_FHA1_rpt"/>
</dbReference>
<evidence type="ECO:0000313" key="3">
    <source>
        <dbReference type="Proteomes" id="UP001156706"/>
    </source>
</evidence>
<keyword evidence="3" id="KW-1185">Reference proteome</keyword>
<gene>
    <name evidence="2" type="ORF">GCM10007907_17790</name>
</gene>
<dbReference type="Pfam" id="PF05594">
    <property type="entry name" value="Fil_haemagg"/>
    <property type="match status" value="20"/>
</dbReference>
<dbReference type="Proteomes" id="UP001156706">
    <property type="component" value="Unassembled WGS sequence"/>
</dbReference>
<proteinExistence type="predicted"/>
<feature type="compositionally biased region" description="Polar residues" evidence="1">
    <location>
        <begin position="2870"/>
        <end position="2898"/>
    </location>
</feature>
<organism evidence="2 3">
    <name type="scientific">Chitinimonas prasina</name>
    <dbReference type="NCBI Taxonomy" id="1434937"/>
    <lineage>
        <taxon>Bacteria</taxon>
        <taxon>Pseudomonadati</taxon>
        <taxon>Pseudomonadota</taxon>
        <taxon>Betaproteobacteria</taxon>
        <taxon>Neisseriales</taxon>
        <taxon>Chitinibacteraceae</taxon>
        <taxon>Chitinimonas</taxon>
    </lineage>
</organism>
<sequence>MGIVNDGGSLTATGDVVVDAGDAALSNTGGRIETANSLRIKAAEVHSRQQGRIVAGAALDMQARKLLNQQSVLASGAKLELRGYELINNDGGVLSSKGDVALEAAMLSNQGGSLVTEGAMSLVTQNALNGRDGKVYAANRLNVEAAEVDMQGGVLAAGSGLALQAGGLVNLVGATVQAGQSVDVRAGSLDASRATASVEGDLTLKAAQVRTDAARITAGGLLDLAADGFSNAGGVLLAAKAGRLAVLGTLDNSGGKLMTEQGLVVTAQRLLSVGGTLASNGDVSLSAAEIDNQRGAMFSNGQIALAAARFDNRKGLVQGSGNVEMTVGHFDNGQGGVEAAQAIALRADRVENQQGRLVATGKLGITAQALDNQGGLAVAAGELVVDAASMNNRGGRLGAGTTLAVKTAGQLDNQGGEIASNGAMTLTATGLGNGAGVISAGGQLDAELAGGVLDGGSGKLLAGGPMNIKAGELRLAGGTVASNDVLSLDVAKLDADGGTLQADKALTLKMEALSAKGGAAIQTGGDLVADVQTMALSAGGKLLANGNADVKVADLALNGGQIVAAGKLKLATPNLTAGAGSMLGAGGQLEITTQALNNAGTLSAGGDMQLSASHTTNSGKMLAGGKLGLVTERFDNLGGAVAANQRVEIALSGDLRNSGRIESQQGLDVVARAIDNTGGTLNANGQIKLVTDDIVNRNGVLATGGNFVFNGTRFDNTGGSLVAEGSIDMAAQQFSTVGGLMSAGGRLAVKVDGTLDNRQGKLLAGSDLQLNGAGSINNTGGVLSAGNSIVFGSTLRDLVNTGGVVSTNGSLTLNLPSLNNRGGKIHAGALSIVAAGGDVDNSAGQLVSSGAMRISGDSLNNQGGTVSAGGSLEFTTRQIQNNGGTLVAQNTLDLGAATLSNSGGTVAALAGDLMINTQGRDFDNNGGTLQAGKLLTVNTGNFSNLGGRLIGGSLDFTSSGALSNSGIIHSGGVSTVKAGSINNNAGSITAVGQLTVNAQNGVLGNAGGTIASSGGVTVTAQSLQNNGGKVSSEQALTLNSGTINNSQGTLVAGKALAMNGLQSLTNTGGVVASLGDSLTLHTDGRDFDNAGGTLQAGTKLDLRTGAFNNAGGKLLAGSEVALTAGGAVNNDGGVISSGTDKAAGIVKVTGNGISNNGGQIQASGDITLDAGSKALSNNGSSAAIVSGGALSVTAGSVANQAGYMGAAGNLTLTANGGAIDNGGGKVVSNADLMVKGASLNNAGGQIGSKQITKLVVDNSVNNRGGSILASTVDIGATSLDNSAGGDIEGNHINIALKETEAGVFNNDGGKVISNNGIKLIAHGVSNAGGVFSAKGTLDVKASSLINTGGQLLADADLLLNASRFSADGLTKAQGGVTMTIGSDYTNTGVVSANGVVNYVIKGKLQNSGTVSAVSGLNITADGLSNTGEIYAPTTYVESTGNLSNSGLIDGGTVTVTASGGDIANTGRIYGDKLTVVASGNVSNSAGGVIAARAGGLSIGAGTLSNSGNGLIYSMGDLSIGANVENAGSTIQAAGNLGITGAVSNLNTDVVTRDKSTSVHKVEILRNGATESFGAERFVGLGGIKVQFIVDPATYGKRQRLAVAYTVERSRDCDPNCEHTFNYAYDSPIFEQYGLARPPAPPADPSANVCKGRGKNETCNTAGYFYTQEALPFYQALDAKISATNAAIDHDNRTEEFEDYVVRDYTETRREQEVVSATLGKILAGGNLAINGSVTNAGWLVADGTLAVAGGSVDNTAGQGYAEVVRSGTAQNTWVDCNADWKGKCRHRRIWDTAGVYNPGAERVTTVPSTVRYESNAGDAGGGGVESRKDAQSSGPVAGEGADGKGNDRKPNTSAGGGNTTGVGAPTGSASVTQPGGSGGTATRPGAGSGSSSRQDTQLSNQAPLDVDGPVVAGPDQVKVGQTGSISSQQADNRTRVNPIDVPVRAGVVGNVPTEQGVDPAAKADTPLQAGSAGATPVEAPVGNGSGTTVKVDSATNPNSTAAPAAGEPLRAAVDERPDAIAVRLTQEADDASTQGTMTALEAPKPQVSKPEGAGKAGSTGTQATSGAGTPAVKPQEAVTRVADPVKIPDNQLFKRHDNPDHPYLVETDPRFTQYKQFLGSDYYLGQLQLDPSRTLKRIGDGFYEQQLVAEQLLKLSGRGSLPGMNLEASFRDLMDAGVSYGQRLQLTPGVALTGAQMAQLTDDIVWLIEEEVNGQKVLVPRVYLRHGSDGQLRADGNLMAGNRVALDVTGTVNNSGRIGAHNDLVIRGTDIVNAGGRIQGNEVALIARQDLINLSGQISGGQSVYLDAGRDLKIETRTIDTVGLSGTRVNIDRLASVTGGDVVMQAGRDIRVLGGDVHAGGNLSLDAKGKIDLLALAGGSSNNVDLSRGNYLRDSQTTHQTTNMTAGQSLISMANGGIKLFGANLLAGGLLGLSGASLDISAAVDSSSFGVRTSDHKSYLGYGGSSEALAGGVLANKGDMNLIAKVGDLRIVGGKLSSDGQLSLTSAGNVHIGSVNLQQESYLDSFTQSRNLVSKKSTEIHDQSSLTLATGSLLSANRIAIMAGQDLGISGSQVVGSKDVSLFATGNINIEAARSSWTEKHFLEVKQSGFNTATQGIGFSYDKSTQRSDINAQGSVQSDVRSMVGSLGGNLLIEAGKQVSIVGSDLAANRASTDLTKATGHIDIKAENIVIKPGQDSDQTIAKLYTQQKGIGLALVGTPLDTFRNLKATADSDASGARKMHDVAGELFASQLTAPQLALTYKKSETSSTTETQSTTQVGSSLTAAGNIQLRASGSGKLDAAGKPVDGDISIAGSSLNAGELALLEAKRNVSLQSVADSGSSSSESQSSGKSISTAVASLGDIARLAHGGPNSSGVGASPYNSRESEEQGSSKGTQQTVTTITANQIAINSSEGDIRAAGVALSAKGDIDLSAKQGQITLAAVANTNQQEGHGSSKVVGDMGGNGTSLSIGVRKQDHSASLDQTNQSAVRNQVISQNGSINLTAKDEVKVQSTELIAGRDLSVTGSHIDIQPSVDTEQHRQQQTSSQYGVTAALSNSMVNAVNSVVQNAEKAEQTEDKRLAALYGAKAAMDGYNAVQNIQAGSQSASSFKVTISIGGGEQESQSSSATTQNLGSVLKAGENLNLTATGSGQKTADGFASDGDIVLAGADLSGKNVTLTAARDILATSAQNKTEQQGSQQGSNGSIGIGFGVGEQTGFTLELGASTNQAKQNGSSLSNQETQIVATNTLTLDSGRDTLIQGAQLKGDSVVADVGRDLRIESLQDSSKFDSKESSGGFSASICVPPFCFGSTVSGSVSASAGKINSNYQSVVEQSGLYAGKGGFDIDVGRHTELTGGVIASAADADKNRISTDTLAFRDLQNQAEYKAGSLGVTVSGSSGNLNQGAPVDSGVQDFADEWNKAPTDPRKDAGSQTGANPNIGLPSADSASGTTASAIGAGTIEVRSDQGTGQDSTAGLSRDTAAANGAIDQIFDEKAVRAQQELSRLTGEVGFKLVGDLASSQKADAEKRLAEAKASGNQDAINAAQADVNAWSDGGSYKVVMHGLTGFLQAKLGGGNVSASTLAALGNEAMLPYLADYLKSQGLKEGSSEFNSLLKLGSAVVGSAIGQVVGGGQAGASTAVAATTNNFLKHTDVLALKGELARCKAKSGGCSDDEVKAIANKYVAISSQNIANEQKCVAAGNVQCVINMIGQAADSTELSGVLPVGFGEVERVLITRQDNIQTYHTVRGQYSLYGSDVAQAQEIAKFRKENCIGMSSSACDQKVQKALDDRQIRAFLTMAATSTMPVVANGLRGVRIPGKPNAGTAVAGETTAGRGGVNGKTNTVSDVEFNPATNKYEIVSTTDVPAGSLSGKKVDATLTEQNPVTGVFKPVTPGTAVVVAKPTSPTVGGGVAASSAGQPATGTSLVTTTSGTSLVVVNGNGMLKPSTGAGQGGSAAAGDVLLLGLGPIDPSRVMVPTSASAVVPDNPTAYSVVYEMKLDPADFGKSRSVHFNRANAALDTALKNDAQFAFMMEGLIPGVQSSVSSIGGRATPINWTWEHASSSTANGQIGVMRLVPTEQHTPGSAFWRILHPNAGAAGGYSEWAIPAGAPKN</sequence>
<accession>A0ABQ5YJ63</accession>
<dbReference type="NCBIfam" id="TIGR01731">
    <property type="entry name" value="fil_hemag_20aa"/>
    <property type="match status" value="33"/>
</dbReference>
<name>A0ABQ5YJ63_9NEIS</name>
<evidence type="ECO:0000313" key="2">
    <source>
        <dbReference type="EMBL" id="GLR12989.1"/>
    </source>
</evidence>
<feature type="compositionally biased region" description="Polar residues" evidence="1">
    <location>
        <begin position="1889"/>
        <end position="1902"/>
    </location>
</feature>
<feature type="compositionally biased region" description="Basic and acidic residues" evidence="1">
    <location>
        <begin position="3415"/>
        <end position="3427"/>
    </location>
</feature>
<dbReference type="InterPro" id="IPR025157">
    <property type="entry name" value="Hemagglutinin_rpt"/>
</dbReference>
<feature type="region of interest" description="Disordered" evidence="1">
    <location>
        <begin position="1807"/>
        <end position="1932"/>
    </location>
</feature>
<feature type="region of interest" description="Disordered" evidence="1">
    <location>
        <begin position="2864"/>
        <end position="2898"/>
    </location>
</feature>
<dbReference type="RefSeq" id="WP_284196108.1">
    <property type="nucleotide sequence ID" value="NZ_BSOG01000002.1"/>
</dbReference>
<evidence type="ECO:0000256" key="1">
    <source>
        <dbReference type="SAM" id="MobiDB-lite"/>
    </source>
</evidence>
<feature type="region of interest" description="Disordered" evidence="1">
    <location>
        <begin position="3414"/>
        <end position="3450"/>
    </location>
</feature>
<feature type="region of interest" description="Disordered" evidence="1">
    <location>
        <begin position="3823"/>
        <end position="3843"/>
    </location>
</feature>
<feature type="compositionally biased region" description="Low complexity" evidence="1">
    <location>
        <begin position="2056"/>
        <end position="2069"/>
    </location>
</feature>
<feature type="compositionally biased region" description="Basic and acidic residues" evidence="1">
    <location>
        <begin position="1841"/>
        <end position="1850"/>
    </location>
</feature>
<feature type="region of interest" description="Disordered" evidence="1">
    <location>
        <begin position="2038"/>
        <end position="2082"/>
    </location>
</feature>
<dbReference type="Pfam" id="PF13332">
    <property type="entry name" value="Fil_haemagg_2"/>
    <property type="match status" value="4"/>
</dbReference>
<dbReference type="EMBL" id="BSOG01000002">
    <property type="protein sequence ID" value="GLR12989.1"/>
    <property type="molecule type" value="Genomic_DNA"/>
</dbReference>
<comment type="caution">
    <text evidence="2">The sequence shown here is derived from an EMBL/GenBank/DDBJ whole genome shotgun (WGS) entry which is preliminary data.</text>
</comment>